<keyword evidence="4" id="KW-0547">Nucleotide-binding</keyword>
<dbReference type="GO" id="GO:0005524">
    <property type="term" value="F:ATP binding"/>
    <property type="evidence" value="ECO:0007669"/>
    <property type="project" value="UniProtKB-KW"/>
</dbReference>
<dbReference type="SUPFAM" id="SSF48024">
    <property type="entry name" value="N-terminal domain of DnaB helicase"/>
    <property type="match status" value="1"/>
</dbReference>
<evidence type="ECO:0000256" key="6">
    <source>
        <dbReference type="ARBA" id="ARBA00022806"/>
    </source>
</evidence>
<evidence type="ECO:0000313" key="14">
    <source>
        <dbReference type="Proteomes" id="UP000003790"/>
    </source>
</evidence>
<evidence type="ECO:0000256" key="4">
    <source>
        <dbReference type="ARBA" id="ARBA00022741"/>
    </source>
</evidence>
<gene>
    <name evidence="13" type="ORF">PchlO6_1227</name>
</gene>
<keyword evidence="7" id="KW-0067">ATP-binding</keyword>
<keyword evidence="2" id="KW-0639">Primosome</keyword>
<dbReference type="InterPro" id="IPR027417">
    <property type="entry name" value="P-loop_NTPase"/>
</dbReference>
<dbReference type="AlphaFoldDB" id="A0AB33WSA7"/>
<dbReference type="GO" id="GO:0043139">
    <property type="term" value="F:5'-3' DNA helicase activity"/>
    <property type="evidence" value="ECO:0007669"/>
    <property type="project" value="UniProtKB-EC"/>
</dbReference>
<dbReference type="InterPro" id="IPR007694">
    <property type="entry name" value="DNA_helicase_DnaB-like_C"/>
</dbReference>
<evidence type="ECO:0000256" key="7">
    <source>
        <dbReference type="ARBA" id="ARBA00022840"/>
    </source>
</evidence>
<evidence type="ECO:0000256" key="9">
    <source>
        <dbReference type="ARBA" id="ARBA00023235"/>
    </source>
</evidence>
<sequence>MNQFRELYLPEAEQGVLGAILLASLDGDAALAQDIVSQMTSADFYHLDNAALFDAIGDCLARDMPVDPVTVGVVQRLLPSGETTMAYAAEITNNVPSTANWRAYAQQVKKWAVIRQIIDVGRITHEGVADDLPADEIIATAQQALADLRDLQDAGANYKRLSDVVPKVLDAMDDAVNDRAPPKLSTGLVDLDKLIGYLRPKTMVVIGGRPGSGKTMLALQIMQSVTVAGGGTGLIFSLEMAEEELCVRSIASLGGVDLRRMENAKDLDAEEWSRVGVAVGKIKQAEIYINDTPGLGMRQIRSIAREVKRDHNLSIMMVDYVGLVGSDGGAFNRTDAVGKISTALKNLSKELGIPILVLAQLNRNPTSRVGKKPQASDLRDSGQIEQDADAVLLVHHDPESEAGQNGVTEIILDKGRQAPVGFCRVQRQGQYARFVDLVGYHAFSDEEVEMNRPFANTYKGRKDHA</sequence>
<dbReference type="SMART" id="SM00382">
    <property type="entry name" value="AAA"/>
    <property type="match status" value="1"/>
</dbReference>
<comment type="catalytic activity">
    <reaction evidence="11">
        <text>ATP + H2O = ADP + phosphate + H(+)</text>
        <dbReference type="Rhea" id="RHEA:13065"/>
        <dbReference type="ChEBI" id="CHEBI:15377"/>
        <dbReference type="ChEBI" id="CHEBI:15378"/>
        <dbReference type="ChEBI" id="CHEBI:30616"/>
        <dbReference type="ChEBI" id="CHEBI:43474"/>
        <dbReference type="ChEBI" id="CHEBI:456216"/>
        <dbReference type="EC" id="5.6.2.3"/>
    </reaction>
</comment>
<dbReference type="Pfam" id="PF03796">
    <property type="entry name" value="DnaB_C"/>
    <property type="match status" value="1"/>
</dbReference>
<dbReference type="PANTHER" id="PTHR30153:SF2">
    <property type="entry name" value="REPLICATIVE DNA HELICASE"/>
    <property type="match status" value="1"/>
</dbReference>
<keyword evidence="3" id="KW-0235">DNA replication</keyword>
<dbReference type="InterPro" id="IPR003593">
    <property type="entry name" value="AAA+_ATPase"/>
</dbReference>
<dbReference type="GO" id="GO:0003677">
    <property type="term" value="F:DNA binding"/>
    <property type="evidence" value="ECO:0007669"/>
    <property type="project" value="UniProtKB-KW"/>
</dbReference>
<evidence type="ECO:0000256" key="3">
    <source>
        <dbReference type="ARBA" id="ARBA00022705"/>
    </source>
</evidence>
<evidence type="ECO:0000256" key="10">
    <source>
        <dbReference type="ARBA" id="ARBA00044969"/>
    </source>
</evidence>
<keyword evidence="8" id="KW-0238">DNA-binding</keyword>
<evidence type="ECO:0000256" key="1">
    <source>
        <dbReference type="ARBA" id="ARBA00008428"/>
    </source>
</evidence>
<dbReference type="CDD" id="cd00984">
    <property type="entry name" value="DnaB_C"/>
    <property type="match status" value="1"/>
</dbReference>
<evidence type="ECO:0000256" key="2">
    <source>
        <dbReference type="ARBA" id="ARBA00022515"/>
    </source>
</evidence>
<comment type="caution">
    <text evidence="13">The sequence shown here is derived from an EMBL/GenBank/DDBJ whole genome shotgun (WGS) entry which is preliminary data.</text>
</comment>
<evidence type="ECO:0000256" key="11">
    <source>
        <dbReference type="ARBA" id="ARBA00048954"/>
    </source>
</evidence>
<dbReference type="PROSITE" id="PS51199">
    <property type="entry name" value="SF4_HELICASE"/>
    <property type="match status" value="1"/>
</dbReference>
<dbReference type="GO" id="GO:1990077">
    <property type="term" value="C:primosome complex"/>
    <property type="evidence" value="ECO:0007669"/>
    <property type="project" value="UniProtKB-KW"/>
</dbReference>
<dbReference type="GO" id="GO:0006269">
    <property type="term" value="P:DNA replication, synthesis of primer"/>
    <property type="evidence" value="ECO:0007669"/>
    <property type="project" value="UniProtKB-KW"/>
</dbReference>
<evidence type="ECO:0000313" key="13">
    <source>
        <dbReference type="EMBL" id="EIM15850.1"/>
    </source>
</evidence>
<proteinExistence type="inferred from homology"/>
<organism evidence="13 14">
    <name type="scientific">Pseudomonas chlororaphis O6</name>
    <dbReference type="NCBI Taxonomy" id="1037915"/>
    <lineage>
        <taxon>Bacteria</taxon>
        <taxon>Pseudomonadati</taxon>
        <taxon>Pseudomonadota</taxon>
        <taxon>Gammaproteobacteria</taxon>
        <taxon>Pseudomonadales</taxon>
        <taxon>Pseudomonadaceae</taxon>
        <taxon>Pseudomonas</taxon>
    </lineage>
</organism>
<dbReference type="EMBL" id="AHOT01000019">
    <property type="protein sequence ID" value="EIM15850.1"/>
    <property type="molecule type" value="Genomic_DNA"/>
</dbReference>
<keyword evidence="6 13" id="KW-0347">Helicase</keyword>
<dbReference type="Proteomes" id="UP000003790">
    <property type="component" value="Chromosome"/>
</dbReference>
<evidence type="ECO:0000259" key="12">
    <source>
        <dbReference type="PROSITE" id="PS51199"/>
    </source>
</evidence>
<dbReference type="Pfam" id="PF00772">
    <property type="entry name" value="DnaB"/>
    <property type="match status" value="1"/>
</dbReference>
<protein>
    <recommendedName>
        <fullName evidence="10">DNA 5'-3' helicase</fullName>
        <ecNumber evidence="10">5.6.2.3</ecNumber>
    </recommendedName>
</protein>
<dbReference type="Gene3D" id="1.10.860.10">
    <property type="entry name" value="DNAb Helicase, Chain A"/>
    <property type="match status" value="1"/>
</dbReference>
<dbReference type="EC" id="5.6.2.3" evidence="10"/>
<keyword evidence="9" id="KW-0413">Isomerase</keyword>
<dbReference type="PANTHER" id="PTHR30153">
    <property type="entry name" value="REPLICATIVE DNA HELICASE DNAB"/>
    <property type="match status" value="1"/>
</dbReference>
<dbReference type="Gene3D" id="3.40.50.300">
    <property type="entry name" value="P-loop containing nucleotide triphosphate hydrolases"/>
    <property type="match status" value="1"/>
</dbReference>
<dbReference type="GO" id="GO:0016787">
    <property type="term" value="F:hydrolase activity"/>
    <property type="evidence" value="ECO:0007669"/>
    <property type="project" value="UniProtKB-KW"/>
</dbReference>
<dbReference type="InterPro" id="IPR007693">
    <property type="entry name" value="DNA_helicase_DnaB-like_N"/>
</dbReference>
<dbReference type="InterPro" id="IPR036185">
    <property type="entry name" value="DNA_heli_DnaB-like_N_sf"/>
</dbReference>
<dbReference type="RefSeq" id="WP_009047254.1">
    <property type="nucleotide sequence ID" value="NZ_CM001490.1"/>
</dbReference>
<reference evidence="13 14" key="1">
    <citation type="journal article" date="2012" name="PLoS Genet.">
        <title>Comparative Genomics of Plant-Associated Pseudomonas spp.: Insights into Diversity and Inheritance of Traits Involved in Multitrophic Interactions.</title>
        <authorList>
            <person name="Loper J.E."/>
            <person name="Hassan K.A."/>
            <person name="Mavrodi D.V."/>
            <person name="Davis E.W.II."/>
            <person name="Lim C.K."/>
            <person name="Shaffer B.T."/>
            <person name="Elbourne L.D."/>
            <person name="Stockwell V.O."/>
            <person name="Hartney S.L."/>
            <person name="Breakwell K."/>
            <person name="Henkels M.D."/>
            <person name="Tetu S.G."/>
            <person name="Rangel L.I."/>
            <person name="Kidarsa T.A."/>
            <person name="Wilson N.L."/>
            <person name="van de Mortel J.E."/>
            <person name="Song C."/>
            <person name="Blumhagen R."/>
            <person name="Radune D."/>
            <person name="Hostetler J.B."/>
            <person name="Brinkac L.M."/>
            <person name="Durkin A.S."/>
            <person name="Kluepfel D.A."/>
            <person name="Wechter W.P."/>
            <person name="Anderson A.J."/>
            <person name="Kim Y.C."/>
            <person name="Pierson L.S.III."/>
            <person name="Pierson E.A."/>
            <person name="Lindow S.E."/>
            <person name="Kobayashi D.Y."/>
            <person name="Raaijmakers J.M."/>
            <person name="Weller D.M."/>
            <person name="Thomashow L.S."/>
            <person name="Allen A.E."/>
            <person name="Paulsen I.T."/>
        </authorList>
    </citation>
    <scope>NUCLEOTIDE SEQUENCE [LARGE SCALE GENOMIC DNA]</scope>
    <source>
        <strain evidence="13 14">O6</strain>
    </source>
</reference>
<accession>A0AB33WSA7</accession>
<comment type="similarity">
    <text evidence="1">Belongs to the helicase family. DnaB subfamily.</text>
</comment>
<dbReference type="GO" id="GO:0005829">
    <property type="term" value="C:cytosol"/>
    <property type="evidence" value="ECO:0007669"/>
    <property type="project" value="TreeGrafter"/>
</dbReference>
<dbReference type="InterPro" id="IPR016136">
    <property type="entry name" value="DNA_helicase_N/primase_C"/>
</dbReference>
<name>A0AB33WSA7_9PSED</name>
<dbReference type="SUPFAM" id="SSF52540">
    <property type="entry name" value="P-loop containing nucleoside triphosphate hydrolases"/>
    <property type="match status" value="1"/>
</dbReference>
<feature type="domain" description="SF4 helicase" evidence="12">
    <location>
        <begin position="177"/>
        <end position="441"/>
    </location>
</feature>
<keyword evidence="5" id="KW-0378">Hydrolase</keyword>
<evidence type="ECO:0000256" key="5">
    <source>
        <dbReference type="ARBA" id="ARBA00022801"/>
    </source>
</evidence>
<evidence type="ECO:0000256" key="8">
    <source>
        <dbReference type="ARBA" id="ARBA00023125"/>
    </source>
</evidence>